<evidence type="ECO:0000256" key="6">
    <source>
        <dbReference type="SAM" id="MobiDB-lite"/>
    </source>
</evidence>
<dbReference type="GO" id="GO:0016757">
    <property type="term" value="F:glycosyltransferase activity"/>
    <property type="evidence" value="ECO:0007669"/>
    <property type="project" value="UniProtKB-KW"/>
</dbReference>
<dbReference type="Gene3D" id="3.90.550.10">
    <property type="entry name" value="Spore Coat Polysaccharide Biosynthesis Protein SpsA, Chain A"/>
    <property type="match status" value="1"/>
</dbReference>
<name>A0A9E7SVD3_9EURY</name>
<keyword evidence="5" id="KW-0472">Membrane</keyword>
<evidence type="ECO:0000256" key="1">
    <source>
        <dbReference type="ARBA" id="ARBA00004236"/>
    </source>
</evidence>
<keyword evidence="4 8" id="KW-0808">Transferase</keyword>
<dbReference type="KEGG" id="sawl:NGM29_10175"/>
<dbReference type="EMBL" id="CP100355">
    <property type="protein sequence ID" value="UTF52168.1"/>
    <property type="molecule type" value="Genomic_DNA"/>
</dbReference>
<reference evidence="8" key="1">
    <citation type="submission" date="2022-06" db="EMBL/GenBank/DDBJ databases">
        <title>Diverse halophilic archaea isolated from saline environments.</title>
        <authorList>
            <person name="Cui H.-L."/>
        </authorList>
    </citation>
    <scope>NUCLEOTIDE SEQUENCE</scope>
    <source>
        <strain evidence="8">WLHS1</strain>
    </source>
</reference>
<dbReference type="EC" id="2.4.-.-" evidence="8"/>
<dbReference type="PANTHER" id="PTHR43646">
    <property type="entry name" value="GLYCOSYLTRANSFERASE"/>
    <property type="match status" value="1"/>
</dbReference>
<dbReference type="InterPro" id="IPR029044">
    <property type="entry name" value="Nucleotide-diphossugar_trans"/>
</dbReference>
<evidence type="ECO:0000259" key="7">
    <source>
        <dbReference type="Pfam" id="PF00535"/>
    </source>
</evidence>
<keyword evidence="3 8" id="KW-0328">Glycosyltransferase</keyword>
<comment type="subcellular location">
    <subcellularLocation>
        <location evidence="1">Cell membrane</location>
    </subcellularLocation>
</comment>
<keyword evidence="2" id="KW-1003">Cell membrane</keyword>
<dbReference type="SUPFAM" id="SSF53448">
    <property type="entry name" value="Nucleotide-diphospho-sugar transferases"/>
    <property type="match status" value="1"/>
</dbReference>
<proteinExistence type="predicted"/>
<dbReference type="RefSeq" id="WP_254155977.1">
    <property type="nucleotide sequence ID" value="NZ_CP100355.1"/>
</dbReference>
<evidence type="ECO:0000256" key="4">
    <source>
        <dbReference type="ARBA" id="ARBA00022679"/>
    </source>
</evidence>
<evidence type="ECO:0000256" key="3">
    <source>
        <dbReference type="ARBA" id="ARBA00022676"/>
    </source>
</evidence>
<evidence type="ECO:0000256" key="2">
    <source>
        <dbReference type="ARBA" id="ARBA00022475"/>
    </source>
</evidence>
<protein>
    <submittedName>
        <fullName evidence="8">Glycosyltransferase</fullName>
        <ecNumber evidence="8">2.4.-.-</ecNumber>
    </submittedName>
</protein>
<evidence type="ECO:0000256" key="5">
    <source>
        <dbReference type="ARBA" id="ARBA00023136"/>
    </source>
</evidence>
<accession>A0A9E7SVD3</accession>
<sequence>MRADGGDEPERTDADDRTDGQRARHADRSSRPLVSFVVPARNEAEYIRGALSSIEALDTAYDYEVIVVDGDSSDTTRDVAREYDVTVVSAPADGIAAGRNRGARQAEGEWLAFVDADTEVRASYLTRMLGFVEAEGLAAASSRCRVTGPLRAKCMEATINYAFPRLERPVLPGFNTFVHRNAFEAVGGFPPVANEDTAFSRALARSFPTGYCPRVLVETSGRRIAATGLTGTLWHYVRLDVGRVFG</sequence>
<dbReference type="GeneID" id="73290415"/>
<keyword evidence="9" id="KW-1185">Reference proteome</keyword>
<dbReference type="AlphaFoldDB" id="A0A9E7SVD3"/>
<gene>
    <name evidence="8" type="ORF">NGM29_10175</name>
</gene>
<evidence type="ECO:0000313" key="9">
    <source>
        <dbReference type="Proteomes" id="UP001056855"/>
    </source>
</evidence>
<dbReference type="Proteomes" id="UP001056855">
    <property type="component" value="Chromosome"/>
</dbReference>
<evidence type="ECO:0000313" key="8">
    <source>
        <dbReference type="EMBL" id="UTF52168.1"/>
    </source>
</evidence>
<feature type="region of interest" description="Disordered" evidence="6">
    <location>
        <begin position="1"/>
        <end position="29"/>
    </location>
</feature>
<organism evidence="8 9">
    <name type="scientific">Natronosalvus rutilus</name>
    <dbReference type="NCBI Taxonomy" id="2953753"/>
    <lineage>
        <taxon>Archaea</taxon>
        <taxon>Methanobacteriati</taxon>
        <taxon>Methanobacteriota</taxon>
        <taxon>Stenosarchaea group</taxon>
        <taxon>Halobacteria</taxon>
        <taxon>Halobacteriales</taxon>
        <taxon>Natrialbaceae</taxon>
        <taxon>Natronosalvus</taxon>
    </lineage>
</organism>
<dbReference type="GO" id="GO:0005886">
    <property type="term" value="C:plasma membrane"/>
    <property type="evidence" value="ECO:0007669"/>
    <property type="project" value="UniProtKB-SubCell"/>
</dbReference>
<dbReference type="InterPro" id="IPR001173">
    <property type="entry name" value="Glyco_trans_2-like"/>
</dbReference>
<dbReference type="PANTHER" id="PTHR43646:SF2">
    <property type="entry name" value="GLYCOSYLTRANSFERASE 2-LIKE DOMAIN-CONTAINING PROTEIN"/>
    <property type="match status" value="1"/>
</dbReference>
<dbReference type="Pfam" id="PF00535">
    <property type="entry name" value="Glycos_transf_2"/>
    <property type="match status" value="1"/>
</dbReference>
<feature type="domain" description="Glycosyltransferase 2-like" evidence="7">
    <location>
        <begin position="35"/>
        <end position="157"/>
    </location>
</feature>